<dbReference type="AlphaFoldDB" id="A0AAD1U8C6"/>
<dbReference type="PIRSF" id="PIRSF005673">
    <property type="entry name" value="Importin_alpha"/>
    <property type="match status" value="1"/>
</dbReference>
<accession>A0AAD1U8C6</accession>
<dbReference type="GO" id="GO:0006606">
    <property type="term" value="P:protein import into nucleus"/>
    <property type="evidence" value="ECO:0007669"/>
    <property type="project" value="InterPro"/>
</dbReference>
<organism evidence="6 7">
    <name type="scientific">Euplotes crassus</name>
    <dbReference type="NCBI Taxonomy" id="5936"/>
    <lineage>
        <taxon>Eukaryota</taxon>
        <taxon>Sar</taxon>
        <taxon>Alveolata</taxon>
        <taxon>Ciliophora</taxon>
        <taxon>Intramacronucleata</taxon>
        <taxon>Spirotrichea</taxon>
        <taxon>Hypotrichia</taxon>
        <taxon>Euplotida</taxon>
        <taxon>Euplotidae</taxon>
        <taxon>Moneuplotes</taxon>
    </lineage>
</organism>
<reference evidence="6" key="1">
    <citation type="submission" date="2023-07" db="EMBL/GenBank/DDBJ databases">
        <authorList>
            <consortium name="AG Swart"/>
            <person name="Singh M."/>
            <person name="Singh A."/>
            <person name="Seah K."/>
            <person name="Emmerich C."/>
        </authorList>
    </citation>
    <scope>NUCLEOTIDE SEQUENCE</scope>
    <source>
        <strain evidence="6">DP1</strain>
    </source>
</reference>
<keyword evidence="2 5" id="KW-0813">Transport</keyword>
<dbReference type="GO" id="GO:0061608">
    <property type="term" value="F:nuclear import signal receptor activity"/>
    <property type="evidence" value="ECO:0007669"/>
    <property type="project" value="InterPro"/>
</dbReference>
<keyword evidence="4 5" id="KW-0653">Protein transport</keyword>
<dbReference type="PANTHER" id="PTHR23316">
    <property type="entry name" value="IMPORTIN ALPHA"/>
    <property type="match status" value="1"/>
</dbReference>
<dbReference type="InterPro" id="IPR024931">
    <property type="entry name" value="Importin_alpha"/>
</dbReference>
<sequence>MEQNKTSEQSELFRIDKTSNKNSLKVDGRIQNRTNQFLNNKDADELRINRSEHNEASRKVIKTQKFAKNRNYRKKDRSDTNIITGTPAEKIEHTITQAQSLWEEGMDIMDYFLILRDTKFELIDFPLLQGLIKSDKDHNILLAVVGLRKLLSLVDNSPDQCVVDADLLPLLITLISRDDFPKIQFEALWCLTNIASGKAEHVKALVDKGTIPVFISLLGTTHRNEDETETYHNSHRQNIVEQSIWALGNIAGEDTYYKAMIFKEGALKPLVNILKNAEPNSMMTRNCMWCITNLLINKPFPTIEELVYIIPIISKCLKSNEKEEIVIDGIRFITYISYAGKQTINKMIELGIIEILNSYLKFADDISNEIILLCVKTLGNFASAEEEQTQAIIDAGVLPHFHDLLSHPDKTIVKEVCWALSNICVGPNKHISVLIELGTIKKLIELAKTGEHEVQKEAAWAICNLIYCKDIKIIEEIAKKGGIEAICYILKNIVDTKIAVILLEGIIKCLEAGKRGFINENGENEFALIVDNCGGLSTIESLQIHQNQYVYELCCKILDGYFIEDEDNSSVDFNIMIKQF</sequence>
<evidence type="ECO:0000256" key="2">
    <source>
        <dbReference type="ARBA" id="ARBA00022448"/>
    </source>
</evidence>
<comment type="caution">
    <text evidence="6">The sequence shown here is derived from an EMBL/GenBank/DDBJ whole genome shotgun (WGS) entry which is preliminary data.</text>
</comment>
<dbReference type="SUPFAM" id="SSF48371">
    <property type="entry name" value="ARM repeat"/>
    <property type="match status" value="1"/>
</dbReference>
<evidence type="ECO:0000256" key="4">
    <source>
        <dbReference type="ARBA" id="ARBA00022927"/>
    </source>
</evidence>
<dbReference type="InterPro" id="IPR000225">
    <property type="entry name" value="Armadillo"/>
</dbReference>
<dbReference type="InterPro" id="IPR011989">
    <property type="entry name" value="ARM-like"/>
</dbReference>
<keyword evidence="7" id="KW-1185">Reference proteome</keyword>
<dbReference type="InterPro" id="IPR016024">
    <property type="entry name" value="ARM-type_fold"/>
</dbReference>
<protein>
    <recommendedName>
        <fullName evidence="5">Importin subunit alpha</fullName>
    </recommendedName>
</protein>
<evidence type="ECO:0000313" key="6">
    <source>
        <dbReference type="EMBL" id="CAI2363828.1"/>
    </source>
</evidence>
<dbReference type="GO" id="GO:0005737">
    <property type="term" value="C:cytoplasm"/>
    <property type="evidence" value="ECO:0007669"/>
    <property type="project" value="InterPro"/>
</dbReference>
<dbReference type="InterPro" id="IPR032413">
    <property type="entry name" value="Arm_3"/>
</dbReference>
<comment type="similarity">
    <text evidence="1 5">Belongs to the importin alpha family.</text>
</comment>
<evidence type="ECO:0000256" key="5">
    <source>
        <dbReference type="PIRNR" id="PIRNR005673"/>
    </source>
</evidence>
<evidence type="ECO:0000256" key="1">
    <source>
        <dbReference type="ARBA" id="ARBA00010394"/>
    </source>
</evidence>
<proteinExistence type="inferred from homology"/>
<gene>
    <name evidence="6" type="ORF">ECRASSUSDP1_LOCUS5168</name>
</gene>
<evidence type="ECO:0000313" key="7">
    <source>
        <dbReference type="Proteomes" id="UP001295684"/>
    </source>
</evidence>
<dbReference type="Pfam" id="PF16186">
    <property type="entry name" value="Arm_3"/>
    <property type="match status" value="1"/>
</dbReference>
<dbReference type="Gene3D" id="1.25.10.10">
    <property type="entry name" value="Leucine-rich Repeat Variant"/>
    <property type="match status" value="1"/>
</dbReference>
<dbReference type="Proteomes" id="UP001295684">
    <property type="component" value="Unassembled WGS sequence"/>
</dbReference>
<name>A0AAD1U8C6_EUPCR</name>
<dbReference type="Pfam" id="PF00514">
    <property type="entry name" value="Arm"/>
    <property type="match status" value="4"/>
</dbReference>
<keyword evidence="3" id="KW-0677">Repeat</keyword>
<evidence type="ECO:0000256" key="3">
    <source>
        <dbReference type="ARBA" id="ARBA00022737"/>
    </source>
</evidence>
<dbReference type="SMART" id="SM00185">
    <property type="entry name" value="ARM"/>
    <property type="match status" value="6"/>
</dbReference>
<dbReference type="EMBL" id="CAMPGE010004978">
    <property type="protein sequence ID" value="CAI2363828.1"/>
    <property type="molecule type" value="Genomic_DNA"/>
</dbReference>